<dbReference type="SUPFAM" id="SSF102405">
    <property type="entry name" value="MCP/YpsA-like"/>
    <property type="match status" value="1"/>
</dbReference>
<reference evidence="1" key="1">
    <citation type="journal article" date="2021" name="Nat. Commun.">
        <title>Genomic analyses provide insights into spinach domestication and the genetic basis of agronomic traits.</title>
        <authorList>
            <person name="Cai X."/>
            <person name="Sun X."/>
            <person name="Xu C."/>
            <person name="Sun H."/>
            <person name="Wang X."/>
            <person name="Ge C."/>
            <person name="Zhang Z."/>
            <person name="Wang Q."/>
            <person name="Fei Z."/>
            <person name="Jiao C."/>
            <person name="Wang Q."/>
        </authorList>
    </citation>
    <scope>NUCLEOTIDE SEQUENCE [LARGE SCALE GENOMIC DNA]</scope>
    <source>
        <strain evidence="1">cv. Varoflay</strain>
    </source>
</reference>
<dbReference type="Proteomes" id="UP000813463">
    <property type="component" value="Chromosome 4"/>
</dbReference>
<gene>
    <name evidence="2" type="primary">LOC110786256</name>
</gene>
<proteinExistence type="predicted"/>
<organism evidence="1 2">
    <name type="scientific">Spinacia oleracea</name>
    <name type="common">Spinach</name>
    <dbReference type="NCBI Taxonomy" id="3562"/>
    <lineage>
        <taxon>Eukaryota</taxon>
        <taxon>Viridiplantae</taxon>
        <taxon>Streptophyta</taxon>
        <taxon>Embryophyta</taxon>
        <taxon>Tracheophyta</taxon>
        <taxon>Spermatophyta</taxon>
        <taxon>Magnoliopsida</taxon>
        <taxon>eudicotyledons</taxon>
        <taxon>Gunneridae</taxon>
        <taxon>Pentapetalae</taxon>
        <taxon>Caryophyllales</taxon>
        <taxon>Chenopodiaceae</taxon>
        <taxon>Chenopodioideae</taxon>
        <taxon>Anserineae</taxon>
        <taxon>Spinacia</taxon>
    </lineage>
</organism>
<dbReference type="Pfam" id="PF03641">
    <property type="entry name" value="Lysine_decarbox"/>
    <property type="match status" value="1"/>
</dbReference>
<dbReference type="PANTHER" id="PTHR31208">
    <property type="entry name" value="EXPRESSED PROTEIN"/>
    <property type="match status" value="1"/>
</dbReference>
<sequence length="308" mass="34471">MGSANMISSWGCSRVSIAEYSEKFVPKLQSFKQRGVTHLINFDLARRPMRFQKIGVGVPICCKRNDMIDFEERTSANEVRKEIERCYELINRLGRGVIYVGSARPGSNHPHYREALELSREVANLLDCTTWTGAGPGLMDAAIKGALQAGKPVGGFKIEKEAGQWSSTGSHPYLPHDTYLTCRFFSARKHGFVDAAVRNSPSDRTAIIALPGGIGTLDEIFEILTLIQLQRIGSQLPVPFLVMNYDEYYSKLLDFFDECGRWGNLAKGEVDSLWKVCANNEEALSYLATFYGLPQVVEKLETTEMRIV</sequence>
<dbReference type="InterPro" id="IPR031100">
    <property type="entry name" value="LOG_fam"/>
</dbReference>
<keyword evidence="1" id="KW-1185">Reference proteome</keyword>
<evidence type="ECO:0000313" key="1">
    <source>
        <dbReference type="Proteomes" id="UP000813463"/>
    </source>
</evidence>
<accession>A0A9R0IC98</accession>
<evidence type="ECO:0000313" key="2">
    <source>
        <dbReference type="RefSeq" id="XP_021846482.1"/>
    </source>
</evidence>
<dbReference type="OrthoDB" id="414463at2759"/>
<dbReference type="KEGG" id="soe:110786256"/>
<dbReference type="GeneID" id="110786256"/>
<name>A0A9R0IC98_SPIOL</name>
<reference evidence="2" key="2">
    <citation type="submission" date="2025-08" db="UniProtKB">
        <authorList>
            <consortium name="RefSeq"/>
        </authorList>
    </citation>
    <scope>IDENTIFICATION</scope>
    <source>
        <tissue evidence="2">Leaf</tissue>
    </source>
</reference>
<dbReference type="RefSeq" id="XP_021846482.1">
    <property type="nucleotide sequence ID" value="XM_021990790.2"/>
</dbReference>
<dbReference type="AlphaFoldDB" id="A0A9R0IC98"/>
<dbReference type="Gene3D" id="3.40.50.450">
    <property type="match status" value="1"/>
</dbReference>
<dbReference type="PANTHER" id="PTHR31208:SF11">
    <property type="entry name" value="CYTOKININ RIBOSIDE 5'-MONOPHOSPHATE PHOSPHORIBOHYDROLASE"/>
    <property type="match status" value="1"/>
</dbReference>
<protein>
    <submittedName>
        <fullName evidence="2">Uncharacterized protein isoform X1</fullName>
    </submittedName>
</protein>